<evidence type="ECO:0000313" key="2">
    <source>
        <dbReference type="Proteomes" id="UP000821845"/>
    </source>
</evidence>
<reference evidence="1" key="1">
    <citation type="submission" date="2020-05" db="EMBL/GenBank/DDBJ databases">
        <title>Large-scale comparative analyses of tick genomes elucidate their genetic diversity and vector capacities.</title>
        <authorList>
            <person name="Jia N."/>
            <person name="Wang J."/>
            <person name="Shi W."/>
            <person name="Du L."/>
            <person name="Sun Y."/>
            <person name="Zhan W."/>
            <person name="Jiang J."/>
            <person name="Wang Q."/>
            <person name="Zhang B."/>
            <person name="Ji P."/>
            <person name="Sakyi L.B."/>
            <person name="Cui X."/>
            <person name="Yuan T."/>
            <person name="Jiang B."/>
            <person name="Yang W."/>
            <person name="Lam T.T.-Y."/>
            <person name="Chang Q."/>
            <person name="Ding S."/>
            <person name="Wang X."/>
            <person name="Zhu J."/>
            <person name="Ruan X."/>
            <person name="Zhao L."/>
            <person name="Wei J."/>
            <person name="Que T."/>
            <person name="Du C."/>
            <person name="Cheng J."/>
            <person name="Dai P."/>
            <person name="Han X."/>
            <person name="Huang E."/>
            <person name="Gao Y."/>
            <person name="Liu J."/>
            <person name="Shao H."/>
            <person name="Ye R."/>
            <person name="Li L."/>
            <person name="Wei W."/>
            <person name="Wang X."/>
            <person name="Wang C."/>
            <person name="Yang T."/>
            <person name="Huo Q."/>
            <person name="Li W."/>
            <person name="Guo W."/>
            <person name="Chen H."/>
            <person name="Zhou L."/>
            <person name="Ni X."/>
            <person name="Tian J."/>
            <person name="Zhou Y."/>
            <person name="Sheng Y."/>
            <person name="Liu T."/>
            <person name="Pan Y."/>
            <person name="Xia L."/>
            <person name="Li J."/>
            <person name="Zhao F."/>
            <person name="Cao W."/>
        </authorList>
    </citation>
    <scope>NUCLEOTIDE SEQUENCE</scope>
    <source>
        <strain evidence="1">Hyas-2018</strain>
    </source>
</reference>
<sequence>MLCQPSSNLLRENDGVQRVKLMELICVRFLQPLLVNYAFNVSDKHDAFKYFPEKPLSRKYVTMGNLDQYRQSPGLAVPCLQHLGCIRTCQ</sequence>
<name>A0ACB7S8U4_HYAAI</name>
<proteinExistence type="predicted"/>
<keyword evidence="2" id="KW-1185">Reference proteome</keyword>
<accession>A0ACB7S8U4</accession>
<organism evidence="1 2">
    <name type="scientific">Hyalomma asiaticum</name>
    <name type="common">Tick</name>
    <dbReference type="NCBI Taxonomy" id="266040"/>
    <lineage>
        <taxon>Eukaryota</taxon>
        <taxon>Metazoa</taxon>
        <taxon>Ecdysozoa</taxon>
        <taxon>Arthropoda</taxon>
        <taxon>Chelicerata</taxon>
        <taxon>Arachnida</taxon>
        <taxon>Acari</taxon>
        <taxon>Parasitiformes</taxon>
        <taxon>Ixodida</taxon>
        <taxon>Ixodoidea</taxon>
        <taxon>Ixodidae</taxon>
        <taxon>Hyalomminae</taxon>
        <taxon>Hyalomma</taxon>
    </lineage>
</organism>
<dbReference type="Proteomes" id="UP000821845">
    <property type="component" value="Chromosome 5"/>
</dbReference>
<dbReference type="EMBL" id="CM023485">
    <property type="protein sequence ID" value="KAH6931288.1"/>
    <property type="molecule type" value="Genomic_DNA"/>
</dbReference>
<comment type="caution">
    <text evidence="1">The sequence shown here is derived from an EMBL/GenBank/DDBJ whole genome shotgun (WGS) entry which is preliminary data.</text>
</comment>
<evidence type="ECO:0000313" key="1">
    <source>
        <dbReference type="EMBL" id="KAH6931288.1"/>
    </source>
</evidence>
<protein>
    <submittedName>
        <fullName evidence="1">Uncharacterized protein</fullName>
    </submittedName>
</protein>
<gene>
    <name evidence="1" type="ORF">HPB50_023487</name>
</gene>